<reference evidence="1 2" key="1">
    <citation type="submission" date="2019-12" db="EMBL/GenBank/DDBJ databases">
        <title>Sequence classification of anaerobic respiratory reductive dehalogenases: First we see many, then we see few.</title>
        <authorList>
            <person name="Molenda O."/>
            <person name="Puentes Jacome L.A."/>
            <person name="Cao X."/>
            <person name="Nesbo C.L."/>
            <person name="Tang S."/>
            <person name="Morson N."/>
            <person name="Patron J."/>
            <person name="Lomheim L."/>
            <person name="Wishart D.S."/>
            <person name="Edwards E.A."/>
        </authorList>
    </citation>
    <scope>NUCLEOTIDE SEQUENCE [LARGE SCALE GENOMIC DNA]</scope>
    <source>
        <strain evidence="1 2">12DCA</strain>
    </source>
</reference>
<dbReference type="RefSeq" id="WP_025205449.1">
    <property type="nucleotide sequence ID" value="NZ_CP046996.1"/>
</dbReference>
<dbReference type="Proteomes" id="UP000430508">
    <property type="component" value="Chromosome"/>
</dbReference>
<dbReference type="EMBL" id="CP046996">
    <property type="protein sequence ID" value="QHA00296.1"/>
    <property type="molecule type" value="Genomic_DNA"/>
</dbReference>
<gene>
    <name evidence="1" type="ORF">GQ588_06420</name>
</gene>
<evidence type="ECO:0000313" key="1">
    <source>
        <dbReference type="EMBL" id="QHA00296.1"/>
    </source>
</evidence>
<proteinExistence type="predicted"/>
<dbReference type="Pfam" id="PF11148">
    <property type="entry name" value="DUF2922"/>
    <property type="match status" value="1"/>
</dbReference>
<accession>A0A857DJF2</accession>
<name>A0A857DJF2_9FIRM</name>
<organism evidence="1 2">
    <name type="scientific">Dehalobacter restrictus</name>
    <dbReference type="NCBI Taxonomy" id="55583"/>
    <lineage>
        <taxon>Bacteria</taxon>
        <taxon>Bacillati</taxon>
        <taxon>Bacillota</taxon>
        <taxon>Clostridia</taxon>
        <taxon>Eubacteriales</taxon>
        <taxon>Desulfitobacteriaceae</taxon>
        <taxon>Dehalobacter</taxon>
    </lineage>
</organism>
<protein>
    <submittedName>
        <fullName evidence="1">DUF2922 family protein</fullName>
    </submittedName>
</protein>
<dbReference type="InterPro" id="IPR021321">
    <property type="entry name" value="DUF2922"/>
</dbReference>
<sequence>MAVTTNKVVRLTFLTSGGKTFAITLTNPKTGLTKAEAEAVMDILITKDVFITASGALAAKRDIKVINTETDDLYDPPEA</sequence>
<dbReference type="AlphaFoldDB" id="A0A857DJF2"/>
<evidence type="ECO:0000313" key="2">
    <source>
        <dbReference type="Proteomes" id="UP000430508"/>
    </source>
</evidence>